<evidence type="ECO:0000256" key="1">
    <source>
        <dbReference type="ARBA" id="ARBA00004651"/>
    </source>
</evidence>
<evidence type="ECO:0000256" key="4">
    <source>
        <dbReference type="ARBA" id="ARBA00022692"/>
    </source>
</evidence>
<evidence type="ECO:0000313" key="12">
    <source>
        <dbReference type="EMBL" id="TCL76330.1"/>
    </source>
</evidence>
<dbReference type="GO" id="GO:0032977">
    <property type="term" value="F:membrane insertase activity"/>
    <property type="evidence" value="ECO:0007669"/>
    <property type="project" value="InterPro"/>
</dbReference>
<evidence type="ECO:0000256" key="7">
    <source>
        <dbReference type="ARBA" id="ARBA00023136"/>
    </source>
</evidence>
<evidence type="ECO:0000256" key="3">
    <source>
        <dbReference type="ARBA" id="ARBA00022475"/>
    </source>
</evidence>
<keyword evidence="3" id="KW-1003">Cell membrane</keyword>
<dbReference type="Proteomes" id="UP000295008">
    <property type="component" value="Unassembled WGS sequence"/>
</dbReference>
<organism evidence="12 13">
    <name type="scientific">Hydrogenispora ethanolica</name>
    <dbReference type="NCBI Taxonomy" id="1082276"/>
    <lineage>
        <taxon>Bacteria</taxon>
        <taxon>Bacillati</taxon>
        <taxon>Bacillota</taxon>
        <taxon>Hydrogenispora</taxon>
    </lineage>
</organism>
<dbReference type="PANTHER" id="PTHR12428:SF65">
    <property type="entry name" value="CYTOCHROME C OXIDASE ASSEMBLY PROTEIN COX18, MITOCHONDRIAL"/>
    <property type="match status" value="1"/>
</dbReference>
<dbReference type="NCBIfam" id="TIGR03592">
    <property type="entry name" value="yidC_oxa1_cterm"/>
    <property type="match status" value="1"/>
</dbReference>
<gene>
    <name evidence="12" type="ORF">EDC14_100283</name>
</gene>
<evidence type="ECO:0000256" key="6">
    <source>
        <dbReference type="ARBA" id="ARBA00022989"/>
    </source>
</evidence>
<name>A0A4R1SBF4_HYDET</name>
<evidence type="ECO:0000256" key="9">
    <source>
        <dbReference type="RuleBase" id="RU003945"/>
    </source>
</evidence>
<protein>
    <submittedName>
        <fullName evidence="12">Protein translocase subunit yidC</fullName>
    </submittedName>
</protein>
<dbReference type="PRINTS" id="PR00701">
    <property type="entry name" value="60KDINNERMP"/>
</dbReference>
<dbReference type="GO" id="GO:0051205">
    <property type="term" value="P:protein insertion into membrane"/>
    <property type="evidence" value="ECO:0007669"/>
    <property type="project" value="TreeGrafter"/>
</dbReference>
<evidence type="ECO:0000256" key="10">
    <source>
        <dbReference type="SAM" id="Phobius"/>
    </source>
</evidence>
<evidence type="ECO:0000313" key="13">
    <source>
        <dbReference type="Proteomes" id="UP000295008"/>
    </source>
</evidence>
<dbReference type="EMBL" id="SLUN01000002">
    <property type="protein sequence ID" value="TCL76330.1"/>
    <property type="molecule type" value="Genomic_DNA"/>
</dbReference>
<dbReference type="GO" id="GO:0015031">
    <property type="term" value="P:protein transport"/>
    <property type="evidence" value="ECO:0007669"/>
    <property type="project" value="UniProtKB-KW"/>
</dbReference>
<dbReference type="PRINTS" id="PR01900">
    <property type="entry name" value="YIDCPROTEIN"/>
</dbReference>
<dbReference type="InterPro" id="IPR028055">
    <property type="entry name" value="YidC/Oxa/ALB_C"/>
</dbReference>
<evidence type="ECO:0000256" key="5">
    <source>
        <dbReference type="ARBA" id="ARBA00022927"/>
    </source>
</evidence>
<dbReference type="Pfam" id="PF02096">
    <property type="entry name" value="60KD_IMP"/>
    <property type="match status" value="1"/>
</dbReference>
<dbReference type="PANTHER" id="PTHR12428">
    <property type="entry name" value="OXA1"/>
    <property type="match status" value="1"/>
</dbReference>
<keyword evidence="7 10" id="KW-0472">Membrane</keyword>
<evidence type="ECO:0000256" key="8">
    <source>
        <dbReference type="ARBA" id="ARBA00023186"/>
    </source>
</evidence>
<keyword evidence="5" id="KW-0653">Protein transport</keyword>
<proteinExistence type="inferred from homology"/>
<dbReference type="InterPro" id="IPR047196">
    <property type="entry name" value="YidC_ALB_C"/>
</dbReference>
<dbReference type="AlphaFoldDB" id="A0A4R1SBF4"/>
<evidence type="ECO:0000259" key="11">
    <source>
        <dbReference type="Pfam" id="PF02096"/>
    </source>
</evidence>
<dbReference type="CDD" id="cd20070">
    <property type="entry name" value="5TM_YidC_Alb3"/>
    <property type="match status" value="1"/>
</dbReference>
<evidence type="ECO:0000256" key="2">
    <source>
        <dbReference type="ARBA" id="ARBA00022448"/>
    </source>
</evidence>
<keyword evidence="13" id="KW-1185">Reference proteome</keyword>
<keyword evidence="6 10" id="KW-1133">Transmembrane helix</keyword>
<reference evidence="12 13" key="1">
    <citation type="submission" date="2019-03" db="EMBL/GenBank/DDBJ databases">
        <title>Genomic Encyclopedia of Type Strains, Phase IV (KMG-IV): sequencing the most valuable type-strain genomes for metagenomic binning, comparative biology and taxonomic classification.</title>
        <authorList>
            <person name="Goeker M."/>
        </authorList>
    </citation>
    <scope>NUCLEOTIDE SEQUENCE [LARGE SCALE GENOMIC DNA]</scope>
    <source>
        <strain evidence="12 13">LX-B</strain>
    </source>
</reference>
<keyword evidence="8" id="KW-0143">Chaperone</keyword>
<sequence length="221" mass="25631">MGNILVPIVLLFKNALIFLHSFLNDWGLSIIILTLIIKLVLFPTTLKQFRAMDKMKKIQPKLKEIQDKFKDKPDELQKRTMELYKKENVNPFGSCLPTLIQIPILIALYYLLSEPQYMSSYLKDAHFLWFQLNAKNDLILAVLSGVTTFFQQKLTAPAGNDSSQQMLLYMMPVFLAFITYTVNTGVGLYWVTSNLIGIGQQYLINEYFIVKEHRHEKEESK</sequence>
<keyword evidence="2" id="KW-0813">Transport</keyword>
<feature type="transmembrane region" description="Helical" evidence="10">
    <location>
        <begin position="26"/>
        <end position="46"/>
    </location>
</feature>
<feature type="transmembrane region" description="Helical" evidence="10">
    <location>
        <begin position="89"/>
        <end position="112"/>
    </location>
</feature>
<dbReference type="RefSeq" id="WP_243662768.1">
    <property type="nucleotide sequence ID" value="NZ_SLUN01000002.1"/>
</dbReference>
<comment type="caution">
    <text evidence="12">The sequence shown here is derived from an EMBL/GenBank/DDBJ whole genome shotgun (WGS) entry which is preliminary data.</text>
</comment>
<feature type="transmembrane region" description="Helical" evidence="10">
    <location>
        <begin position="167"/>
        <end position="191"/>
    </location>
</feature>
<dbReference type="InterPro" id="IPR001708">
    <property type="entry name" value="YidC/ALB3/OXA1/COX18"/>
</dbReference>
<keyword evidence="4 9" id="KW-0812">Transmembrane</keyword>
<accession>A0A4R1SBF4</accession>
<comment type="similarity">
    <text evidence="9">Belongs to the OXA1/ALB3/YidC family.</text>
</comment>
<comment type="subcellular location">
    <subcellularLocation>
        <location evidence="1">Cell membrane</location>
        <topology evidence="1">Multi-pass membrane protein</topology>
    </subcellularLocation>
    <subcellularLocation>
        <location evidence="9">Membrane</location>
        <topology evidence="9">Multi-pass membrane protein</topology>
    </subcellularLocation>
</comment>
<feature type="domain" description="Membrane insertase YidC/Oxa/ALB C-terminal" evidence="11">
    <location>
        <begin position="26"/>
        <end position="205"/>
    </location>
</feature>
<dbReference type="GO" id="GO:0005886">
    <property type="term" value="C:plasma membrane"/>
    <property type="evidence" value="ECO:0007669"/>
    <property type="project" value="UniProtKB-SubCell"/>
</dbReference>